<keyword evidence="2" id="KW-0472">Membrane</keyword>
<name>A0ABT3VJC8_9ACTN</name>
<dbReference type="EMBL" id="JAIFZO010000002">
    <property type="protein sequence ID" value="MCX4238606.1"/>
    <property type="molecule type" value="Genomic_DNA"/>
</dbReference>
<dbReference type="Proteomes" id="UP001165590">
    <property type="component" value="Unassembled WGS sequence"/>
</dbReference>
<feature type="transmembrane region" description="Helical" evidence="2">
    <location>
        <begin position="191"/>
        <end position="208"/>
    </location>
</feature>
<keyword evidence="4" id="KW-1185">Reference proteome</keyword>
<evidence type="ECO:0000313" key="3">
    <source>
        <dbReference type="EMBL" id="MCX4238606.1"/>
    </source>
</evidence>
<evidence type="ECO:0000256" key="2">
    <source>
        <dbReference type="SAM" id="Phobius"/>
    </source>
</evidence>
<feature type="transmembrane region" description="Helical" evidence="2">
    <location>
        <begin position="67"/>
        <end position="89"/>
    </location>
</feature>
<gene>
    <name evidence="3" type="ORF">K3769_38700</name>
</gene>
<accession>A0ABT3VJC8</accession>
<protein>
    <recommendedName>
        <fullName evidence="5">FUSC family protein</fullName>
    </recommendedName>
</protein>
<feature type="transmembrane region" description="Helical" evidence="2">
    <location>
        <begin position="161"/>
        <end position="179"/>
    </location>
</feature>
<evidence type="ECO:0000256" key="1">
    <source>
        <dbReference type="SAM" id="MobiDB-lite"/>
    </source>
</evidence>
<feature type="transmembrane region" description="Helical" evidence="2">
    <location>
        <begin position="109"/>
        <end position="128"/>
    </location>
</feature>
<sequence>MIAHVLRLYPAAYRSAHGAEIAATYRELTAGEPLGSRLREGAGLAAHALRLRLGLGPASRAARVLALAYPFALAVSAAVCGLHLLRWYAALVSSPTPLGAQLRVDLSGAWGALLVSSLIGCAGAATALTGRWRAGAPCTVAGLLSFAVAAVVSGPAFGDPVVTPTALALTAAVVLACPPDRRQEAIAGGRAGTAGAVIALVVVPRAAIDAHAVPWVSTDYGCWPVLVIAATGVALTWRSGSRGGLELGVMALVSPPLLAHVYTTARGETAAVLWLAAALATAALIAPSAGRLGRLGHPGRPGRPPRPSTRRP</sequence>
<evidence type="ECO:0000313" key="4">
    <source>
        <dbReference type="Proteomes" id="UP001165590"/>
    </source>
</evidence>
<feature type="compositionally biased region" description="Pro residues" evidence="1">
    <location>
        <begin position="301"/>
        <end position="312"/>
    </location>
</feature>
<dbReference type="RefSeq" id="WP_267030881.1">
    <property type="nucleotide sequence ID" value="NZ_JAIFZO010000002.1"/>
</dbReference>
<proteinExistence type="predicted"/>
<organism evidence="3 4">
    <name type="scientific">Streptomyces ortus</name>
    <dbReference type="NCBI Taxonomy" id="2867268"/>
    <lineage>
        <taxon>Bacteria</taxon>
        <taxon>Bacillati</taxon>
        <taxon>Actinomycetota</taxon>
        <taxon>Actinomycetes</taxon>
        <taxon>Kitasatosporales</taxon>
        <taxon>Streptomycetaceae</taxon>
        <taxon>Streptomyces</taxon>
    </lineage>
</organism>
<evidence type="ECO:0008006" key="5">
    <source>
        <dbReference type="Google" id="ProtNLM"/>
    </source>
</evidence>
<feature type="transmembrane region" description="Helical" evidence="2">
    <location>
        <begin position="220"/>
        <end position="237"/>
    </location>
</feature>
<feature type="region of interest" description="Disordered" evidence="1">
    <location>
        <begin position="293"/>
        <end position="312"/>
    </location>
</feature>
<feature type="transmembrane region" description="Helical" evidence="2">
    <location>
        <begin position="135"/>
        <end position="155"/>
    </location>
</feature>
<keyword evidence="2" id="KW-0812">Transmembrane</keyword>
<keyword evidence="2" id="KW-1133">Transmembrane helix</keyword>
<reference evidence="3" key="1">
    <citation type="journal article" date="2022" name="bioRxiv">
        <title>Discovery and biosynthetic assessment of Streptomyces ortus sp nov. isolated from a deep-sea sponge.</title>
        <authorList>
            <person name="Williams S.E."/>
        </authorList>
    </citation>
    <scope>NUCLEOTIDE SEQUENCE</scope>
    <source>
        <strain evidence="3">A15ISP2-DRY2</strain>
    </source>
</reference>
<feature type="transmembrane region" description="Helical" evidence="2">
    <location>
        <begin position="271"/>
        <end position="290"/>
    </location>
</feature>
<comment type="caution">
    <text evidence="3">The sequence shown here is derived from an EMBL/GenBank/DDBJ whole genome shotgun (WGS) entry which is preliminary data.</text>
</comment>